<dbReference type="InterPro" id="IPR056908">
    <property type="entry name" value="Gp80-like"/>
</dbReference>
<dbReference type="GeneID" id="34013707"/>
<dbReference type="Pfam" id="PF23140">
    <property type="entry name" value="Gp80"/>
    <property type="match status" value="1"/>
</dbReference>
<name>A0A1Z3U6A8_BREVE</name>
<protein>
    <submittedName>
        <fullName evidence="1">Uncharacterized protein</fullName>
    </submittedName>
</protein>
<reference evidence="2" key="1">
    <citation type="submission" date="2017-06" db="EMBL/GenBank/DDBJ databases">
        <title>FDA dAtabase for Regulatory Grade micrObial Sequences (FDA-ARGOS): Supporting development and validation of Infectious Disease Dx tests.</title>
        <authorList>
            <person name="Minogue T."/>
            <person name="Wolcott M."/>
            <person name="Wasieloski L."/>
            <person name="Aguilar W."/>
            <person name="Moore D."/>
            <person name="Tallon L."/>
            <person name="Sadzewicz L."/>
            <person name="Sengamalay N."/>
            <person name="Ott S."/>
            <person name="Godinez A."/>
            <person name="Nagaraj S."/>
            <person name="Nadendla S."/>
            <person name="Geyer C."/>
            <person name="Sichtig H."/>
        </authorList>
    </citation>
    <scope>NUCLEOTIDE SEQUENCE [LARGE SCALE GENOMIC DNA]</scope>
    <source>
        <strain evidence="2">FDAARGOS_289</strain>
    </source>
</reference>
<gene>
    <name evidence="1" type="ORF">CEP68_02600</name>
</gene>
<organism evidence="1 2">
    <name type="scientific">Brevundimonas vesicularis</name>
    <name type="common">Pseudomonas vesicularis</name>
    <dbReference type="NCBI Taxonomy" id="41276"/>
    <lineage>
        <taxon>Bacteria</taxon>
        <taxon>Pseudomonadati</taxon>
        <taxon>Pseudomonadota</taxon>
        <taxon>Alphaproteobacteria</taxon>
        <taxon>Caulobacterales</taxon>
        <taxon>Caulobacteraceae</taxon>
        <taxon>Brevundimonas</taxon>
    </lineage>
</organism>
<dbReference type="EMBL" id="CP022048">
    <property type="protein sequence ID" value="ASE38484.1"/>
    <property type="molecule type" value="Genomic_DNA"/>
</dbReference>
<evidence type="ECO:0000313" key="2">
    <source>
        <dbReference type="Proteomes" id="UP000197050"/>
    </source>
</evidence>
<dbReference type="Proteomes" id="UP000197050">
    <property type="component" value="Chromosome"/>
</dbReference>
<dbReference type="KEGG" id="bvc:CEP68_02600"/>
<proteinExistence type="predicted"/>
<dbReference type="AlphaFoldDB" id="A0A1Z3U6A8"/>
<evidence type="ECO:0000313" key="1">
    <source>
        <dbReference type="EMBL" id="ASE38484.1"/>
    </source>
</evidence>
<accession>A0A1Z3U6A8</accession>
<sequence length="131" mass="12795">MSGLSTYTQNAILNWLKGTAMPTAPAGVYVGLFNGDPTDAGSGGAEVTTTVRAAGRVSATFGTITGNTSMSNSADVDFGQAAGAATASHFGLFTAASGGQLLASGALAASQSIQATNLVKFATGALTVTVD</sequence>
<dbReference type="RefSeq" id="WP_088582296.1">
    <property type="nucleotide sequence ID" value="NZ_CP022048.2"/>
</dbReference>